<gene>
    <name evidence="1" type="ORF">CI1B_05430</name>
</gene>
<dbReference type="AlphaFoldDB" id="A0A508SUN4"/>
<dbReference type="OrthoDB" id="9795737at2"/>
<dbReference type="Proteomes" id="UP000328092">
    <property type="component" value="Unassembled WGS sequence"/>
</dbReference>
<dbReference type="Pfam" id="PF08734">
    <property type="entry name" value="GYD"/>
    <property type="match status" value="1"/>
</dbReference>
<keyword evidence="2" id="KW-1185">Reference proteome</keyword>
<evidence type="ECO:0008006" key="3">
    <source>
        <dbReference type="Google" id="ProtNLM"/>
    </source>
</evidence>
<comment type="caution">
    <text evidence="1">The sequence shown here is derived from an EMBL/GenBank/DDBJ whole genome shotgun (WGS) entry which is preliminary data.</text>
</comment>
<evidence type="ECO:0000313" key="2">
    <source>
        <dbReference type="Proteomes" id="UP000328092"/>
    </source>
</evidence>
<proteinExistence type="predicted"/>
<reference evidence="1" key="1">
    <citation type="submission" date="2019-02" db="EMBL/GenBank/DDBJ databases">
        <authorList>
            <person name="Pothier F.J."/>
        </authorList>
    </citation>
    <scope>NUCLEOTIDE SEQUENCE</scope>
    <source>
        <strain evidence="1">CI-1B</strain>
    </source>
</reference>
<protein>
    <recommendedName>
        <fullName evidence="3">Glutamine synthetase and cystathionine beta-lyase binding protein</fullName>
    </recommendedName>
</protein>
<organism evidence="1 2">
    <name type="scientific">Bradyrhizobium ivorense</name>
    <dbReference type="NCBI Taxonomy" id="2511166"/>
    <lineage>
        <taxon>Bacteria</taxon>
        <taxon>Pseudomonadati</taxon>
        <taxon>Pseudomonadota</taxon>
        <taxon>Alphaproteobacteria</taxon>
        <taxon>Hyphomicrobiales</taxon>
        <taxon>Nitrobacteraceae</taxon>
        <taxon>Bradyrhizobium</taxon>
    </lineage>
</organism>
<accession>A0A508SUN4</accession>
<evidence type="ECO:0000313" key="1">
    <source>
        <dbReference type="EMBL" id="VIO65441.1"/>
    </source>
</evidence>
<dbReference type="InterPro" id="IPR014845">
    <property type="entry name" value="GYD/TTHA1554"/>
</dbReference>
<dbReference type="RefSeq" id="WP_139857286.1">
    <property type="nucleotide sequence ID" value="NZ_CAADFC020000004.1"/>
</dbReference>
<name>A0A508SUN4_9BRAD</name>
<dbReference type="EMBL" id="CAADFC020000004">
    <property type="protein sequence ID" value="VIO65441.1"/>
    <property type="molecule type" value="Genomic_DNA"/>
</dbReference>
<sequence>MPTYISLINFTQKGAEAIKDGPNRLAAAKERFRAAGAELKAFYLVTGQYDAVSIVEAPNDEVVAKLVMGTAALGFVRTQTCRAFTEDDYKKMAASL</sequence>